<evidence type="ECO:0000313" key="7">
    <source>
        <dbReference type="Proteomes" id="UP000295325"/>
    </source>
</evidence>
<keyword evidence="3 4" id="KW-0862">Zinc</keyword>
<dbReference type="SUPFAM" id="SSF89550">
    <property type="entry name" value="PHP domain-like"/>
    <property type="match status" value="1"/>
</dbReference>
<protein>
    <submittedName>
        <fullName evidence="6">Putative hydrolase</fullName>
    </submittedName>
</protein>
<dbReference type="CDD" id="cd07437">
    <property type="entry name" value="PHP_HisPPase_Ycdx_like"/>
    <property type="match status" value="1"/>
</dbReference>
<dbReference type="RefSeq" id="WP_133626842.1">
    <property type="nucleotide sequence ID" value="NZ_SOAZ01000001.1"/>
</dbReference>
<dbReference type="OrthoDB" id="9808747at2"/>
<comment type="cofactor">
    <cofactor evidence="4">
        <name>Zn(2+)</name>
        <dbReference type="ChEBI" id="CHEBI:29105"/>
    </cofactor>
    <text evidence="4">Binds 3 Zn(2+) ions per subunit.</text>
</comment>
<dbReference type="Pfam" id="PF02811">
    <property type="entry name" value="PHP"/>
    <property type="match status" value="1"/>
</dbReference>
<feature type="binding site" evidence="4">
    <location>
        <position position="11"/>
    </location>
    <ligand>
        <name>Zn(2+)</name>
        <dbReference type="ChEBI" id="CHEBI:29105"/>
        <label>1</label>
    </ligand>
</feature>
<evidence type="ECO:0000256" key="2">
    <source>
        <dbReference type="ARBA" id="ARBA00022801"/>
    </source>
</evidence>
<gene>
    <name evidence="6" type="ORF">EDD71_101153</name>
</gene>
<evidence type="ECO:0000259" key="5">
    <source>
        <dbReference type="SMART" id="SM00481"/>
    </source>
</evidence>
<dbReference type="InterPro" id="IPR003141">
    <property type="entry name" value="Pol/His_phosphatase_N"/>
</dbReference>
<organism evidence="6 7">
    <name type="scientific">Fonticella tunisiensis</name>
    <dbReference type="NCBI Taxonomy" id="1096341"/>
    <lineage>
        <taxon>Bacteria</taxon>
        <taxon>Bacillati</taxon>
        <taxon>Bacillota</taxon>
        <taxon>Clostridia</taxon>
        <taxon>Eubacteriales</taxon>
        <taxon>Clostridiaceae</taxon>
        <taxon>Fonticella</taxon>
    </lineage>
</organism>
<feature type="binding site" evidence="4">
    <location>
        <position position="17"/>
    </location>
    <ligand>
        <name>Zn(2+)</name>
        <dbReference type="ChEBI" id="CHEBI:29105"/>
        <label>2</label>
    </ligand>
</feature>
<evidence type="ECO:0000256" key="4">
    <source>
        <dbReference type="HAMAP-Rule" id="MF_01561"/>
    </source>
</evidence>
<keyword evidence="7" id="KW-1185">Reference proteome</keyword>
<dbReference type="Proteomes" id="UP000295325">
    <property type="component" value="Unassembled WGS sequence"/>
</dbReference>
<reference evidence="6 7" key="1">
    <citation type="submission" date="2019-03" db="EMBL/GenBank/DDBJ databases">
        <title>Genomic Encyclopedia of Type Strains, Phase IV (KMG-IV): sequencing the most valuable type-strain genomes for metagenomic binning, comparative biology and taxonomic classification.</title>
        <authorList>
            <person name="Goeker M."/>
        </authorList>
    </citation>
    <scope>NUCLEOTIDE SEQUENCE [LARGE SCALE GENOMIC DNA]</scope>
    <source>
        <strain evidence="6 7">DSM 24455</strain>
    </source>
</reference>
<keyword evidence="1 4" id="KW-0479">Metal-binding</keyword>
<evidence type="ECO:0000256" key="1">
    <source>
        <dbReference type="ARBA" id="ARBA00022723"/>
    </source>
</evidence>
<feature type="binding site" evidence="4">
    <location>
        <position position="75"/>
    </location>
    <ligand>
        <name>Zn(2+)</name>
        <dbReference type="ChEBI" id="CHEBI:29105"/>
        <label>1</label>
    </ligand>
</feature>
<evidence type="ECO:0000313" key="6">
    <source>
        <dbReference type="EMBL" id="TDT63726.1"/>
    </source>
</evidence>
<dbReference type="PANTHER" id="PTHR36928:SF1">
    <property type="entry name" value="PHOSPHATASE YCDX-RELATED"/>
    <property type="match status" value="1"/>
</dbReference>
<dbReference type="AlphaFoldDB" id="A0A4R7KXN3"/>
<dbReference type="InterPro" id="IPR016195">
    <property type="entry name" value="Pol/histidinol_Pase-like"/>
</dbReference>
<dbReference type="HAMAP" id="MF_01561">
    <property type="entry name" value="YcdX_phosphat"/>
    <property type="match status" value="1"/>
</dbReference>
<feature type="binding site" evidence="4">
    <location>
        <position position="133"/>
    </location>
    <ligand>
        <name>Zn(2+)</name>
        <dbReference type="ChEBI" id="CHEBI:29105"/>
        <label>3</label>
    </ligand>
</feature>
<feature type="binding site" evidence="4">
    <location>
        <position position="75"/>
    </location>
    <ligand>
        <name>Zn(2+)</name>
        <dbReference type="ChEBI" id="CHEBI:29105"/>
        <label>3</label>
    </ligand>
</feature>
<comment type="similarity">
    <text evidence="4">Belongs to the PHP family.</text>
</comment>
<dbReference type="GO" id="GO:0016791">
    <property type="term" value="F:phosphatase activity"/>
    <property type="evidence" value="ECO:0007669"/>
    <property type="project" value="UniProtKB-UniRule"/>
</dbReference>
<comment type="caution">
    <text evidence="6">The sequence shown here is derived from an EMBL/GenBank/DDBJ whole genome shotgun (WGS) entry which is preliminary data.</text>
</comment>
<accession>A0A4R7KXN3</accession>
<dbReference type="InterPro" id="IPR004013">
    <property type="entry name" value="PHP_dom"/>
</dbReference>
<dbReference type="GO" id="GO:0005829">
    <property type="term" value="C:cytosol"/>
    <property type="evidence" value="ECO:0007669"/>
    <property type="project" value="TreeGrafter"/>
</dbReference>
<feature type="binding site" evidence="4">
    <location>
        <position position="194"/>
    </location>
    <ligand>
        <name>Zn(2+)</name>
        <dbReference type="ChEBI" id="CHEBI:29105"/>
        <label>1</label>
    </ligand>
</feature>
<dbReference type="PANTHER" id="PTHR36928">
    <property type="entry name" value="PHOSPHATASE YCDX-RELATED"/>
    <property type="match status" value="1"/>
</dbReference>
<evidence type="ECO:0000256" key="3">
    <source>
        <dbReference type="ARBA" id="ARBA00022833"/>
    </source>
</evidence>
<dbReference type="Gene3D" id="3.20.20.140">
    <property type="entry name" value="Metal-dependent hydrolases"/>
    <property type="match status" value="1"/>
</dbReference>
<name>A0A4R7KXN3_9CLOT</name>
<sequence>MRKMVVDTHTHTVASGHAYSTLIENCLEASKKGMKLIAMTDHGPAMPGGAHEFHFGNLKVIPESIHGVEVLRGVEANIIDFDGNLDLPDERIIKLDIVIASLHDVCIKPGSKRDNTKALIGAMRKGFVDIIAHPGNPSFEIDAEEVLKAAKEYNVLVEINNSSFTGSRAGSYENCRRIAEICAKENVFITIGSDAHICYSIGEFQKAEELIKEAGIMDEYIINTDPDKIKNYLRSKGKLKTRNL</sequence>
<feature type="binding site" evidence="4">
    <location>
        <position position="196"/>
    </location>
    <ligand>
        <name>Zn(2+)</name>
        <dbReference type="ChEBI" id="CHEBI:29105"/>
        <label>2</label>
    </ligand>
</feature>
<dbReference type="SMART" id="SM00481">
    <property type="entry name" value="POLIIIAc"/>
    <property type="match status" value="1"/>
</dbReference>
<proteinExistence type="inferred from homology"/>
<feature type="domain" description="Polymerase/histidinol phosphatase N-terminal" evidence="5">
    <location>
        <begin position="6"/>
        <end position="80"/>
    </location>
</feature>
<dbReference type="NCBIfam" id="NF006702">
    <property type="entry name" value="PRK09248.1"/>
    <property type="match status" value="1"/>
</dbReference>
<keyword evidence="2 4" id="KW-0378">Hydrolase</keyword>
<dbReference type="EMBL" id="SOAZ01000001">
    <property type="protein sequence ID" value="TDT63726.1"/>
    <property type="molecule type" value="Genomic_DNA"/>
</dbReference>
<feature type="binding site" evidence="4">
    <location>
        <position position="103"/>
    </location>
    <ligand>
        <name>Zn(2+)</name>
        <dbReference type="ChEBI" id="CHEBI:29105"/>
        <label>3</label>
    </ligand>
</feature>
<feature type="binding site" evidence="4">
    <location>
        <position position="42"/>
    </location>
    <ligand>
        <name>Zn(2+)</name>
        <dbReference type="ChEBI" id="CHEBI:29105"/>
        <label>2</label>
    </ligand>
</feature>
<dbReference type="InterPro" id="IPR023710">
    <property type="entry name" value="Phosphatase_YcdX_put"/>
</dbReference>
<dbReference type="InterPro" id="IPR050243">
    <property type="entry name" value="PHP_phosphatase"/>
</dbReference>
<feature type="binding site" evidence="4">
    <location>
        <position position="9"/>
    </location>
    <ligand>
        <name>Zn(2+)</name>
        <dbReference type="ChEBI" id="CHEBI:29105"/>
        <label>1</label>
    </ligand>
</feature>
<dbReference type="GO" id="GO:0008270">
    <property type="term" value="F:zinc ion binding"/>
    <property type="evidence" value="ECO:0007669"/>
    <property type="project" value="UniProtKB-UniRule"/>
</dbReference>